<dbReference type="EMBL" id="VJWA01000002">
    <property type="protein sequence ID" value="TRW15106.1"/>
    <property type="molecule type" value="Genomic_DNA"/>
</dbReference>
<gene>
    <name evidence="1" type="ORF">FMM06_15790</name>
</gene>
<dbReference type="RefSeq" id="WP_144335275.1">
    <property type="nucleotide sequence ID" value="NZ_VJWA01000002.1"/>
</dbReference>
<comment type="caution">
    <text evidence="1">The sequence shown here is derived from an EMBL/GenBank/DDBJ whole genome shotgun (WGS) entry which is preliminary data.</text>
</comment>
<protein>
    <submittedName>
        <fullName evidence="1">Uncharacterized protein</fullName>
    </submittedName>
</protein>
<reference evidence="1 2" key="1">
    <citation type="submission" date="2019-07" db="EMBL/GenBank/DDBJ databases">
        <title>Novel species isolated from glacier.</title>
        <authorList>
            <person name="Liu Q."/>
            <person name="Xin Y.-H."/>
        </authorList>
    </citation>
    <scope>NUCLEOTIDE SEQUENCE [LARGE SCALE GENOMIC DNA]</scope>
    <source>
        <strain evidence="1 2">LB1R16</strain>
    </source>
</reference>
<name>A0A552UA62_9SPHN</name>
<sequence length="112" mass="11872">METGLQEARLAELHTRALRLRDAWSAAWSGLVPVPGDAPTRAHAALARLAASTQLMEAISWLLVRHAGDATPTRRHAGAHAPRGLTGERATVAAAIDRLYGEILALDAGHEA</sequence>
<organism evidence="1 2">
    <name type="scientific">Glacieibacterium frigidum</name>
    <dbReference type="NCBI Taxonomy" id="2593303"/>
    <lineage>
        <taxon>Bacteria</taxon>
        <taxon>Pseudomonadati</taxon>
        <taxon>Pseudomonadota</taxon>
        <taxon>Alphaproteobacteria</taxon>
        <taxon>Sphingomonadales</taxon>
        <taxon>Sphingosinicellaceae</taxon>
        <taxon>Glacieibacterium</taxon>
    </lineage>
</organism>
<accession>A0A552UA62</accession>
<dbReference type="AlphaFoldDB" id="A0A552UA62"/>
<evidence type="ECO:0000313" key="2">
    <source>
        <dbReference type="Proteomes" id="UP000317894"/>
    </source>
</evidence>
<keyword evidence="2" id="KW-1185">Reference proteome</keyword>
<proteinExistence type="predicted"/>
<dbReference type="Proteomes" id="UP000317894">
    <property type="component" value="Unassembled WGS sequence"/>
</dbReference>
<evidence type="ECO:0000313" key="1">
    <source>
        <dbReference type="EMBL" id="TRW15106.1"/>
    </source>
</evidence>